<dbReference type="EMBL" id="KZ302113">
    <property type="protein sequence ID" value="PFH47402.1"/>
    <property type="molecule type" value="Genomic_DNA"/>
</dbReference>
<dbReference type="InterPro" id="IPR011333">
    <property type="entry name" value="SKP1/BTB/POZ_sf"/>
</dbReference>
<dbReference type="STRING" id="703135.A0A2A9NI78"/>
<dbReference type="InterPro" id="IPR000210">
    <property type="entry name" value="BTB/POZ_dom"/>
</dbReference>
<dbReference type="Gene3D" id="3.30.710.10">
    <property type="entry name" value="Potassium Channel Kv1.1, Chain A"/>
    <property type="match status" value="1"/>
</dbReference>
<dbReference type="OrthoDB" id="9997739at2759"/>
<gene>
    <name evidence="3" type="ORF">AMATHDRAFT_50335</name>
</gene>
<name>A0A2A9NI78_9AGAR</name>
<evidence type="ECO:0000259" key="2">
    <source>
        <dbReference type="PROSITE" id="PS50097"/>
    </source>
</evidence>
<proteinExistence type="predicted"/>
<dbReference type="AlphaFoldDB" id="A0A2A9NI78"/>
<feature type="domain" description="BTB" evidence="2">
    <location>
        <begin position="21"/>
        <end position="95"/>
    </location>
</feature>
<feature type="region of interest" description="Disordered" evidence="1">
    <location>
        <begin position="221"/>
        <end position="254"/>
    </location>
</feature>
<dbReference type="PROSITE" id="PS50097">
    <property type="entry name" value="BTB"/>
    <property type="match status" value="1"/>
</dbReference>
<sequence length="254" mass="28437">MAPRDDMITIRPHPDYHIEGGDLHLLVDKVRFRVHSYFFIRESSIFKDSLVSTTGKNETRNGSSDANALVLEQVTAEQFSQFLWVLYDPSFMRNNTEANWTTILDLAHRWKFHNVKTLAITSLEKIDIDLIKRIALYEKYSVPVDILHVHYATLCARADPPTLDEVKILGDATSHMIFSIRENLLRSQKGVRAVDQFDKSVLLGSITSYFGVKEKGTASSVINASTQGGGPQPPKDPDPKKNKANGHGGNTRGS</sequence>
<keyword evidence="4" id="KW-1185">Reference proteome</keyword>
<evidence type="ECO:0000256" key="1">
    <source>
        <dbReference type="SAM" id="MobiDB-lite"/>
    </source>
</evidence>
<reference evidence="3 4" key="1">
    <citation type="submission" date="2014-02" db="EMBL/GenBank/DDBJ databases">
        <title>Transposable element dynamics among asymbiotic and ectomycorrhizal Amanita fungi.</title>
        <authorList>
            <consortium name="DOE Joint Genome Institute"/>
            <person name="Hess J."/>
            <person name="Skrede I."/>
            <person name="Wolfe B."/>
            <person name="LaButti K."/>
            <person name="Ohm R.A."/>
            <person name="Grigoriev I.V."/>
            <person name="Pringle A."/>
        </authorList>
    </citation>
    <scope>NUCLEOTIDE SEQUENCE [LARGE SCALE GENOMIC DNA]</scope>
    <source>
        <strain evidence="3 4">SKay4041</strain>
    </source>
</reference>
<evidence type="ECO:0000313" key="3">
    <source>
        <dbReference type="EMBL" id="PFH47402.1"/>
    </source>
</evidence>
<dbReference type="Pfam" id="PF00651">
    <property type="entry name" value="BTB"/>
    <property type="match status" value="1"/>
</dbReference>
<accession>A0A2A9NI78</accession>
<organism evidence="3 4">
    <name type="scientific">Amanita thiersii Skay4041</name>
    <dbReference type="NCBI Taxonomy" id="703135"/>
    <lineage>
        <taxon>Eukaryota</taxon>
        <taxon>Fungi</taxon>
        <taxon>Dikarya</taxon>
        <taxon>Basidiomycota</taxon>
        <taxon>Agaricomycotina</taxon>
        <taxon>Agaricomycetes</taxon>
        <taxon>Agaricomycetidae</taxon>
        <taxon>Agaricales</taxon>
        <taxon>Pluteineae</taxon>
        <taxon>Amanitaceae</taxon>
        <taxon>Amanita</taxon>
    </lineage>
</organism>
<evidence type="ECO:0000313" key="4">
    <source>
        <dbReference type="Proteomes" id="UP000242287"/>
    </source>
</evidence>
<dbReference type="SUPFAM" id="SSF54695">
    <property type="entry name" value="POZ domain"/>
    <property type="match status" value="1"/>
</dbReference>
<dbReference type="Proteomes" id="UP000242287">
    <property type="component" value="Unassembled WGS sequence"/>
</dbReference>
<protein>
    <recommendedName>
        <fullName evidence="2">BTB domain-containing protein</fullName>
    </recommendedName>
</protein>